<evidence type="ECO:0000313" key="2">
    <source>
        <dbReference type="EMBL" id="QEP29899.1"/>
    </source>
</evidence>
<evidence type="ECO:0000313" key="3">
    <source>
        <dbReference type="Proteomes" id="UP000322838"/>
    </source>
</evidence>
<keyword evidence="1" id="KW-0472">Membrane</keyword>
<protein>
    <submittedName>
        <fullName evidence="2">Uncharacterized protein</fullName>
    </submittedName>
</protein>
<evidence type="ECO:0000256" key="1">
    <source>
        <dbReference type="SAM" id="Phobius"/>
    </source>
</evidence>
<feature type="transmembrane region" description="Helical" evidence="1">
    <location>
        <begin position="12"/>
        <end position="28"/>
    </location>
</feature>
<keyword evidence="1" id="KW-0812">Transmembrane</keyword>
<sequence>MKILLDEATSYTYNYIPVTLVLCHVMLGKDKKVIREITLTEWDELRKNYPKEVEKDGLTIEPVMMIRKA</sequence>
<dbReference type="Proteomes" id="UP000322838">
    <property type="component" value="Segment"/>
</dbReference>
<name>A0A5C2H917_9CAUD</name>
<gene>
    <name evidence="2" type="ORF">Smphiort11_101</name>
</gene>
<keyword evidence="3" id="KW-1185">Reference proteome</keyword>
<organism evidence="2 3">
    <name type="scientific">Sinorhizobium phage ort11</name>
    <dbReference type="NCBI Taxonomy" id="2599764"/>
    <lineage>
        <taxon>Viruses</taxon>
        <taxon>Duplodnaviria</taxon>
        <taxon>Heunggongvirae</taxon>
        <taxon>Uroviricota</taxon>
        <taxon>Caudoviricetes</taxon>
        <taxon>Schitoviridae</taxon>
        <taxon>Huelvavirus</taxon>
        <taxon>Huelvavirus ort11</taxon>
    </lineage>
</organism>
<accession>A0A5C2H917</accession>
<dbReference type="EMBL" id="MN228696">
    <property type="protein sequence ID" value="QEP29899.1"/>
    <property type="molecule type" value="Genomic_DNA"/>
</dbReference>
<reference evidence="3" key="1">
    <citation type="submission" date="2019-07" db="EMBL/GenBank/DDBJ databases">
        <authorList>
            <person name="Cubo M.T."/>
            <person name="Espuny M.D.R."/>
            <person name="Balsanelli E."/>
        </authorList>
    </citation>
    <scope>NUCLEOTIDE SEQUENCE [LARGE SCALE GENOMIC DNA]</scope>
</reference>
<keyword evidence="1" id="KW-1133">Transmembrane helix</keyword>
<proteinExistence type="predicted"/>